<dbReference type="RefSeq" id="WP_173073682.1">
    <property type="nucleotide sequence ID" value="NZ_CP041345.1"/>
</dbReference>
<organism evidence="2 3">
    <name type="scientific">Tenuifilum thalassicum</name>
    <dbReference type="NCBI Taxonomy" id="2590900"/>
    <lineage>
        <taxon>Bacteria</taxon>
        <taxon>Pseudomonadati</taxon>
        <taxon>Bacteroidota</taxon>
        <taxon>Bacteroidia</taxon>
        <taxon>Bacteroidales</taxon>
        <taxon>Tenuifilaceae</taxon>
        <taxon>Tenuifilum</taxon>
    </lineage>
</organism>
<accession>A0A7D4BCG9</accession>
<evidence type="ECO:0000313" key="2">
    <source>
        <dbReference type="EMBL" id="QKG80860.1"/>
    </source>
</evidence>
<dbReference type="KEGG" id="ttz:FHG85_11490"/>
<protein>
    <submittedName>
        <fullName evidence="2">CHAP domain-containing protein</fullName>
    </submittedName>
</protein>
<reference evidence="2 3" key="1">
    <citation type="submission" date="2019-07" db="EMBL/GenBank/DDBJ databases">
        <title>Thalassofilum flectens gen. nov., sp. nov., a novel moderate thermophilic anaerobe from a shallow sea hot spring in Kunashir Island (Russia), representing a new family in the order Bacteroidales, and proposal of Thalassofilacea fam. nov.</title>
        <authorList>
            <person name="Kochetkova T.V."/>
            <person name="Podosokorskaya O.A."/>
            <person name="Novikov A."/>
            <person name="Elcheninov A.G."/>
            <person name="Toshchakov S.V."/>
            <person name="Kublanov I.V."/>
        </authorList>
    </citation>
    <scope>NUCLEOTIDE SEQUENCE [LARGE SCALE GENOMIC DNA]</scope>
    <source>
        <strain evidence="2 3">38-H</strain>
    </source>
</reference>
<sequence length="217" mass="24447">MEVLQLLPFGDYNGNTISNLLVITVEDKDADNIENYLFGATISAALSEIEEFLGTDYEQQPGSLRYDTTEQALEKMDCSELVARFLQKVCGLEEVPHPFYTSLMLSSMRDGRFDSFLQHVKNSEEEDFKDIRPGDVFLWSRSSSDGHTGVVVSYDKETDKVTVIEAIGSLGASEESLSKDLDGYCKSCIRKSIYTRTGKALYKHEGWKGYFRPVTTK</sequence>
<proteinExistence type="predicted"/>
<name>A0A7D4BCG9_9BACT</name>
<dbReference type="AlphaFoldDB" id="A0A7D4BCG9"/>
<keyword evidence="3" id="KW-1185">Reference proteome</keyword>
<gene>
    <name evidence="1" type="ORF">FHG85_05210</name>
    <name evidence="2" type="ORF">FHG85_11490</name>
</gene>
<evidence type="ECO:0000313" key="1">
    <source>
        <dbReference type="EMBL" id="QKG79682.1"/>
    </source>
</evidence>
<evidence type="ECO:0000313" key="3">
    <source>
        <dbReference type="Proteomes" id="UP000500961"/>
    </source>
</evidence>
<dbReference type="SUPFAM" id="SSF54001">
    <property type="entry name" value="Cysteine proteinases"/>
    <property type="match status" value="1"/>
</dbReference>
<dbReference type="InterPro" id="IPR038765">
    <property type="entry name" value="Papain-like_cys_pep_sf"/>
</dbReference>
<dbReference type="EMBL" id="CP041345">
    <property type="protein sequence ID" value="QKG79682.1"/>
    <property type="molecule type" value="Genomic_DNA"/>
</dbReference>
<dbReference type="KEGG" id="ttz:FHG85_05210"/>
<dbReference type="Proteomes" id="UP000500961">
    <property type="component" value="Chromosome"/>
</dbReference>
<dbReference type="Gene3D" id="3.90.1720.10">
    <property type="entry name" value="endopeptidase domain like (from Nostoc punctiforme)"/>
    <property type="match status" value="1"/>
</dbReference>
<dbReference type="EMBL" id="CP041345">
    <property type="protein sequence ID" value="QKG80860.1"/>
    <property type="molecule type" value="Genomic_DNA"/>
</dbReference>